<proteinExistence type="inferred from homology"/>
<sequence>MKREHVLNCNFSAWYPKFKNITIRSRVIPLPKEFVDYLKADNVVLPGEPVSTVSGAEAESDSEEWLSLDEDPNEQAISVPEFNEVDSAIREAIVDLEGTVFPKLNWSSPLDASWISFDGTLKCQSPNDIYLLLKSSDKISNTLFDSFKHCEDGEGEMTDGFELVLRKWKDINPGIEFRCFVKDNNLVAISQRDTASCYDFIAQNETDICSDIANFFRKKVANKFPDSSVTFDVYRYSPQKILLVDFNPFGAQTDPLLFTWEELKDPARCITYNDDKFHGVFKYVTSDGGVQPNPSHFSRMPSDINDLACGNDVNKLVDLLNVRNLIRQPGEESDDD</sequence>
<dbReference type="Pfam" id="PF07065">
    <property type="entry name" value="D123"/>
    <property type="match status" value="1"/>
</dbReference>
<evidence type="ECO:0008006" key="4">
    <source>
        <dbReference type="Google" id="ProtNLM"/>
    </source>
</evidence>
<reference evidence="2 3" key="1">
    <citation type="submission" date="2022-05" db="EMBL/GenBank/DDBJ databases">
        <authorList>
            <consortium name="Genoscope - CEA"/>
            <person name="William W."/>
        </authorList>
    </citation>
    <scope>NUCLEOTIDE SEQUENCE [LARGE SCALE GENOMIC DNA]</scope>
</reference>
<dbReference type="PANTHER" id="PTHR15323">
    <property type="entry name" value="D123 PROTEIN"/>
    <property type="match status" value="1"/>
</dbReference>
<protein>
    <recommendedName>
        <fullName evidence="4">Cell division cycle protein 123 homolog</fullName>
    </recommendedName>
</protein>
<evidence type="ECO:0000313" key="2">
    <source>
        <dbReference type="EMBL" id="CAH3126991.1"/>
    </source>
</evidence>
<keyword evidence="3" id="KW-1185">Reference proteome</keyword>
<evidence type="ECO:0000313" key="3">
    <source>
        <dbReference type="Proteomes" id="UP001159405"/>
    </source>
</evidence>
<organism evidence="2 3">
    <name type="scientific">Porites lobata</name>
    <dbReference type="NCBI Taxonomy" id="104759"/>
    <lineage>
        <taxon>Eukaryota</taxon>
        <taxon>Metazoa</taxon>
        <taxon>Cnidaria</taxon>
        <taxon>Anthozoa</taxon>
        <taxon>Hexacorallia</taxon>
        <taxon>Scleractinia</taxon>
        <taxon>Fungiina</taxon>
        <taxon>Poritidae</taxon>
        <taxon>Porites</taxon>
    </lineage>
</organism>
<dbReference type="PANTHER" id="PTHR15323:SF6">
    <property type="entry name" value="CELL DIVISION CYCLE PROTEIN 123 HOMOLOG"/>
    <property type="match status" value="1"/>
</dbReference>
<dbReference type="InterPro" id="IPR009772">
    <property type="entry name" value="CDC123"/>
</dbReference>
<comment type="caution">
    <text evidence="2">The sequence shown here is derived from an EMBL/GenBank/DDBJ whole genome shotgun (WGS) entry which is preliminary data.</text>
</comment>
<evidence type="ECO:0000256" key="1">
    <source>
        <dbReference type="ARBA" id="ARBA00011047"/>
    </source>
</evidence>
<comment type="similarity">
    <text evidence="1">Belongs to the CDC123 family.</text>
</comment>
<dbReference type="EMBL" id="CALNXK010000043">
    <property type="protein sequence ID" value="CAH3126991.1"/>
    <property type="molecule type" value="Genomic_DNA"/>
</dbReference>
<gene>
    <name evidence="2" type="ORF">PLOB_00032738</name>
</gene>
<dbReference type="Proteomes" id="UP001159405">
    <property type="component" value="Unassembled WGS sequence"/>
</dbReference>
<accession>A0ABN8NYF2</accession>
<name>A0ABN8NYF2_9CNID</name>